<dbReference type="InterPro" id="IPR011692">
    <property type="entry name" value="Stress_up-reg_Nod19"/>
</dbReference>
<evidence type="ECO:0000313" key="2">
    <source>
        <dbReference type="EMBL" id="CAK9190189.1"/>
    </source>
</evidence>
<dbReference type="Proteomes" id="UP001497512">
    <property type="component" value="Chromosome 1"/>
</dbReference>
<reference evidence="2 3" key="1">
    <citation type="submission" date="2024-02" db="EMBL/GenBank/DDBJ databases">
        <authorList>
            <consortium name="ELIXIR-Norway"/>
            <consortium name="Elixir Norway"/>
        </authorList>
    </citation>
    <scope>NUCLEOTIDE SEQUENCE [LARGE SCALE GENOMIC DNA]</scope>
</reference>
<evidence type="ECO:0000256" key="1">
    <source>
        <dbReference type="SAM" id="SignalP"/>
    </source>
</evidence>
<dbReference type="PANTHER" id="PTHR33390">
    <property type="entry name" value="STRESS UP-REGULATED NOD 19 PROTEIN"/>
    <property type="match status" value="1"/>
</dbReference>
<evidence type="ECO:0000313" key="3">
    <source>
        <dbReference type="Proteomes" id="UP001497512"/>
    </source>
</evidence>
<feature type="chain" id="PRO_5045863356" description="Stress up-regulated Nod 19" evidence="1">
    <location>
        <begin position="30"/>
        <end position="465"/>
    </location>
</feature>
<feature type="signal peptide" evidence="1">
    <location>
        <begin position="1"/>
        <end position="29"/>
    </location>
</feature>
<keyword evidence="3" id="KW-1185">Reference proteome</keyword>
<keyword evidence="1" id="KW-0732">Signal</keyword>
<dbReference type="Pfam" id="PF07712">
    <property type="entry name" value="SURNod19"/>
    <property type="match status" value="1"/>
</dbReference>
<gene>
    <name evidence="2" type="ORF">CSSPTR1EN2_LOCUS739</name>
</gene>
<name>A0ABP0T9G5_9BRYO</name>
<organism evidence="2 3">
    <name type="scientific">Sphagnum troendelagicum</name>
    <dbReference type="NCBI Taxonomy" id="128251"/>
    <lineage>
        <taxon>Eukaryota</taxon>
        <taxon>Viridiplantae</taxon>
        <taxon>Streptophyta</taxon>
        <taxon>Embryophyta</taxon>
        <taxon>Bryophyta</taxon>
        <taxon>Sphagnophytina</taxon>
        <taxon>Sphagnopsida</taxon>
        <taxon>Sphagnales</taxon>
        <taxon>Sphagnaceae</taxon>
        <taxon>Sphagnum</taxon>
    </lineage>
</organism>
<dbReference type="PANTHER" id="PTHR33390:SF1">
    <property type="entry name" value="STRESS UP-REGULATED NOD 19 PROTEIN"/>
    <property type="match status" value="1"/>
</dbReference>
<accession>A0ABP0T9G5</accession>
<protein>
    <recommendedName>
        <fullName evidence="4">Stress up-regulated Nod 19</fullName>
    </recommendedName>
</protein>
<dbReference type="EMBL" id="OZ019893">
    <property type="protein sequence ID" value="CAK9190189.1"/>
    <property type="molecule type" value="Genomic_DNA"/>
</dbReference>
<proteinExistence type="predicted"/>
<sequence>MESSNWRAVGNQLLLLLCLVLCGSSSSAALGRTRMIQKIHKEGVGDSWLSHKLEPYECNSLLNPSRNPVKVETYISPAIVFEPGDAKNKYFHIQAPKGHLGLRNFVAEIVDSHGLSVPLHEVYLHHWFLFEYAVPKNQSVEHTQTLLRSLTGKEGKKNNLGSHLIGHGLMKRRKTHELADIGDDQIFKLLNTFGKGAETRRTETRLPAPFALELAPPSQIPMGYESVWILNVHGLDTRGAVDRMGCTECRCDLYNATTDEEGDPLPEGYLGGFHCCTDGRKCAVKEGFNGPERALYLKSSWEYVDWDECVVPLDFFGIDITNKLHGFGGNLIEFTVEGCGDADPNSEACVDTQDTTVSAPIGGRVVYVVSHLHATVLDATLWGEDGRVICRTLPIYGHGNEAGDENGYVVGVVSCYPPAGSPQGWITQGEELHYQVKYSKVGGPHTGLMGIVGVKIAKDEAPLAV</sequence>
<evidence type="ECO:0008006" key="4">
    <source>
        <dbReference type="Google" id="ProtNLM"/>
    </source>
</evidence>